<dbReference type="EMBL" id="JXRR01000008">
    <property type="protein sequence ID" value="KIL51120.1"/>
    <property type="molecule type" value="Genomic_DNA"/>
</dbReference>
<keyword evidence="1" id="KW-0472">Membrane</keyword>
<proteinExistence type="predicted"/>
<feature type="transmembrane region" description="Helical" evidence="1">
    <location>
        <begin position="58"/>
        <end position="81"/>
    </location>
</feature>
<reference evidence="2 3" key="1">
    <citation type="submission" date="2015-01" db="EMBL/GenBank/DDBJ databases">
        <title>Jeotgalibacillus campisalis genome sequencing.</title>
        <authorList>
            <person name="Goh K.M."/>
            <person name="Chan K.-G."/>
            <person name="Yaakop A.S."/>
            <person name="Ee R."/>
            <person name="Gan H.M."/>
            <person name="Chan C.S."/>
        </authorList>
    </citation>
    <scope>NUCLEOTIDE SEQUENCE [LARGE SCALE GENOMIC DNA]</scope>
    <source>
        <strain evidence="2 3">SF-57</strain>
    </source>
</reference>
<dbReference type="Proteomes" id="UP000031972">
    <property type="component" value="Unassembled WGS sequence"/>
</dbReference>
<evidence type="ECO:0000313" key="3">
    <source>
        <dbReference type="Proteomes" id="UP000031972"/>
    </source>
</evidence>
<comment type="caution">
    <text evidence="2">The sequence shown here is derived from an EMBL/GenBank/DDBJ whole genome shotgun (WGS) entry which is preliminary data.</text>
</comment>
<evidence type="ECO:0000256" key="1">
    <source>
        <dbReference type="SAM" id="Phobius"/>
    </source>
</evidence>
<gene>
    <name evidence="2" type="ORF">KR50_10010</name>
</gene>
<keyword evidence="3" id="KW-1185">Reference proteome</keyword>
<keyword evidence="1" id="KW-1133">Transmembrane helix</keyword>
<accession>A0A0C2RLK2</accession>
<organism evidence="2 3">
    <name type="scientific">Jeotgalibacillus campisalis</name>
    <dbReference type="NCBI Taxonomy" id="220754"/>
    <lineage>
        <taxon>Bacteria</taxon>
        <taxon>Bacillati</taxon>
        <taxon>Bacillota</taxon>
        <taxon>Bacilli</taxon>
        <taxon>Bacillales</taxon>
        <taxon>Caryophanaceae</taxon>
        <taxon>Jeotgalibacillus</taxon>
    </lineage>
</organism>
<feature type="transmembrane region" description="Helical" evidence="1">
    <location>
        <begin position="23"/>
        <end position="46"/>
    </location>
</feature>
<evidence type="ECO:0000313" key="2">
    <source>
        <dbReference type="EMBL" id="KIL51120.1"/>
    </source>
</evidence>
<sequence>MQNETTSEYSAQYNHKEMTTKSWVGTILLLMIPLVNLVLLFVWGFGSENSQRKNYSRATLIVMGIVLAVYLVIFVIFFILAGMAGGFSTSP</sequence>
<keyword evidence="1" id="KW-0812">Transmembrane</keyword>
<protein>
    <submittedName>
        <fullName evidence="2">Uncharacterized protein</fullName>
    </submittedName>
</protein>
<dbReference type="RefSeq" id="WP_041055509.1">
    <property type="nucleotide sequence ID" value="NZ_JXRR01000008.1"/>
</dbReference>
<dbReference type="PATRIC" id="fig|220754.4.peg.1021"/>
<dbReference type="OrthoDB" id="2943819at2"/>
<name>A0A0C2RLK2_9BACL</name>
<dbReference type="AlphaFoldDB" id="A0A0C2RLK2"/>